<feature type="non-terminal residue" evidence="1">
    <location>
        <position position="1"/>
    </location>
</feature>
<evidence type="ECO:0000313" key="1">
    <source>
        <dbReference type="EMBL" id="PON79634.1"/>
    </source>
</evidence>
<protein>
    <submittedName>
        <fullName evidence="1">Uncharacterized protein</fullName>
    </submittedName>
</protein>
<keyword evidence="2" id="KW-1185">Reference proteome</keyword>
<dbReference type="AlphaFoldDB" id="A0A2P5E266"/>
<dbReference type="Proteomes" id="UP000237105">
    <property type="component" value="Unassembled WGS sequence"/>
</dbReference>
<proteinExistence type="predicted"/>
<comment type="caution">
    <text evidence="1">The sequence shown here is derived from an EMBL/GenBank/DDBJ whole genome shotgun (WGS) entry which is preliminary data.</text>
</comment>
<reference evidence="2" key="1">
    <citation type="submission" date="2016-06" db="EMBL/GenBank/DDBJ databases">
        <title>Parallel loss of symbiosis genes in relatives of nitrogen-fixing non-legume Parasponia.</title>
        <authorList>
            <person name="Van Velzen R."/>
            <person name="Holmer R."/>
            <person name="Bu F."/>
            <person name="Rutten L."/>
            <person name="Van Zeijl A."/>
            <person name="Liu W."/>
            <person name="Santuari L."/>
            <person name="Cao Q."/>
            <person name="Sharma T."/>
            <person name="Shen D."/>
            <person name="Roswanjaya Y."/>
            <person name="Wardhani T."/>
            <person name="Kalhor M.S."/>
            <person name="Jansen J."/>
            <person name="Van den Hoogen J."/>
            <person name="Gungor B."/>
            <person name="Hartog M."/>
            <person name="Hontelez J."/>
            <person name="Verver J."/>
            <person name="Yang W.-C."/>
            <person name="Schijlen E."/>
            <person name="Repin R."/>
            <person name="Schilthuizen M."/>
            <person name="Schranz E."/>
            <person name="Heidstra R."/>
            <person name="Miyata K."/>
            <person name="Fedorova E."/>
            <person name="Kohlen W."/>
            <person name="Bisseling T."/>
            <person name="Smit S."/>
            <person name="Geurts R."/>
        </authorList>
    </citation>
    <scope>NUCLEOTIDE SEQUENCE [LARGE SCALE GENOMIC DNA]</scope>
    <source>
        <strain evidence="2">cv. WU1-14</strain>
    </source>
</reference>
<accession>A0A2P5E266</accession>
<evidence type="ECO:0000313" key="2">
    <source>
        <dbReference type="Proteomes" id="UP000237105"/>
    </source>
</evidence>
<dbReference type="EMBL" id="JXTB01000003">
    <property type="protein sequence ID" value="PON79634.1"/>
    <property type="molecule type" value="Genomic_DNA"/>
</dbReference>
<gene>
    <name evidence="1" type="ORF">PanWU01x14_008660</name>
</gene>
<name>A0A2P5E266_PARAD</name>
<sequence length="68" mass="8072">FSNTHFLYKIRKKSKKFGKKNRLPYPERLIVSGTLSFSLSLLKIFRCSQFFFLGKLQVRVSKHRLFGC</sequence>
<organism evidence="1 2">
    <name type="scientific">Parasponia andersonii</name>
    <name type="common">Sponia andersonii</name>
    <dbReference type="NCBI Taxonomy" id="3476"/>
    <lineage>
        <taxon>Eukaryota</taxon>
        <taxon>Viridiplantae</taxon>
        <taxon>Streptophyta</taxon>
        <taxon>Embryophyta</taxon>
        <taxon>Tracheophyta</taxon>
        <taxon>Spermatophyta</taxon>
        <taxon>Magnoliopsida</taxon>
        <taxon>eudicotyledons</taxon>
        <taxon>Gunneridae</taxon>
        <taxon>Pentapetalae</taxon>
        <taxon>rosids</taxon>
        <taxon>fabids</taxon>
        <taxon>Rosales</taxon>
        <taxon>Cannabaceae</taxon>
        <taxon>Parasponia</taxon>
    </lineage>
</organism>